<keyword evidence="2" id="KW-1185">Reference proteome</keyword>
<name>A0A839S681_9SPHI</name>
<dbReference type="AlphaFoldDB" id="A0A839S681"/>
<comment type="caution">
    <text evidence="1">The sequence shown here is derived from an EMBL/GenBank/DDBJ whole genome shotgun (WGS) entry which is preliminary data.</text>
</comment>
<evidence type="ECO:0000313" key="2">
    <source>
        <dbReference type="Proteomes" id="UP000539265"/>
    </source>
</evidence>
<proteinExistence type="predicted"/>
<accession>A0A839S681</accession>
<protein>
    <submittedName>
        <fullName evidence="1">Uncharacterized protein</fullName>
    </submittedName>
</protein>
<gene>
    <name evidence="1" type="ORF">FHS11_000005</name>
</gene>
<evidence type="ECO:0000313" key="1">
    <source>
        <dbReference type="EMBL" id="MBB3053601.1"/>
    </source>
</evidence>
<organism evidence="1 2">
    <name type="scientific">Mucilaginibacter gotjawali</name>
    <dbReference type="NCBI Taxonomy" id="1550579"/>
    <lineage>
        <taxon>Bacteria</taxon>
        <taxon>Pseudomonadati</taxon>
        <taxon>Bacteroidota</taxon>
        <taxon>Sphingobacteriia</taxon>
        <taxon>Sphingobacteriales</taxon>
        <taxon>Sphingobacteriaceae</taxon>
        <taxon>Mucilaginibacter</taxon>
    </lineage>
</organism>
<sequence length="75" mass="9091">MVYDKMANIFYFDLSKAFMVRNQDVLFEKHLIGYLFFAEIKIKESQIFQFCVSMDKISFRDVFLTNYLCFMILKC</sequence>
<dbReference type="EMBL" id="JACHWX010000001">
    <property type="protein sequence ID" value="MBB3053601.1"/>
    <property type="molecule type" value="Genomic_DNA"/>
</dbReference>
<dbReference type="Proteomes" id="UP000539265">
    <property type="component" value="Unassembled WGS sequence"/>
</dbReference>
<reference evidence="1" key="1">
    <citation type="submission" date="2020-08" db="EMBL/GenBank/DDBJ databases">
        <title>Genomic Encyclopedia of Type Strains, Phase III (KMG-III): the genomes of soil and plant-associated and newly described type strains.</title>
        <authorList>
            <person name="Whitman W."/>
        </authorList>
    </citation>
    <scope>NUCLEOTIDE SEQUENCE [LARGE SCALE GENOMIC DNA]</scope>
    <source>
        <strain evidence="1">CECT 8628</strain>
    </source>
</reference>